<keyword evidence="2" id="KW-0371">Homeobox</keyword>
<feature type="compositionally biased region" description="Polar residues" evidence="1">
    <location>
        <begin position="202"/>
        <end position="228"/>
    </location>
</feature>
<evidence type="ECO:0000313" key="2">
    <source>
        <dbReference type="EMBL" id="KAJ6438484.1"/>
    </source>
</evidence>
<dbReference type="Proteomes" id="UP001163105">
    <property type="component" value="Unassembled WGS sequence"/>
</dbReference>
<organism evidence="2 3">
    <name type="scientific">Purpureocillium lavendulum</name>
    <dbReference type="NCBI Taxonomy" id="1247861"/>
    <lineage>
        <taxon>Eukaryota</taxon>
        <taxon>Fungi</taxon>
        <taxon>Dikarya</taxon>
        <taxon>Ascomycota</taxon>
        <taxon>Pezizomycotina</taxon>
        <taxon>Sordariomycetes</taxon>
        <taxon>Hypocreomycetidae</taxon>
        <taxon>Hypocreales</taxon>
        <taxon>Ophiocordycipitaceae</taxon>
        <taxon>Purpureocillium</taxon>
    </lineage>
</organism>
<dbReference type="EMBL" id="JAQHRD010000008">
    <property type="protein sequence ID" value="KAJ6438484.1"/>
    <property type="molecule type" value="Genomic_DNA"/>
</dbReference>
<feature type="region of interest" description="Disordered" evidence="1">
    <location>
        <begin position="142"/>
        <end position="413"/>
    </location>
</feature>
<gene>
    <name evidence="2" type="ORF">O9K51_09076</name>
</gene>
<protein>
    <submittedName>
        <fullName evidence="2">Homeobox domain-containing protein</fullName>
    </submittedName>
</protein>
<feature type="compositionally biased region" description="Low complexity" evidence="1">
    <location>
        <begin position="243"/>
        <end position="260"/>
    </location>
</feature>
<evidence type="ECO:0000256" key="1">
    <source>
        <dbReference type="SAM" id="MobiDB-lite"/>
    </source>
</evidence>
<dbReference type="AlphaFoldDB" id="A0AB34FIG6"/>
<keyword evidence="2" id="KW-0238">DNA-binding</keyword>
<feature type="compositionally biased region" description="Low complexity" evidence="1">
    <location>
        <begin position="313"/>
        <end position="326"/>
    </location>
</feature>
<feature type="region of interest" description="Disordered" evidence="1">
    <location>
        <begin position="1"/>
        <end position="36"/>
    </location>
</feature>
<name>A0AB34FIG6_9HYPO</name>
<dbReference type="GO" id="GO:0003677">
    <property type="term" value="F:DNA binding"/>
    <property type="evidence" value="ECO:0007669"/>
    <property type="project" value="UniProtKB-KW"/>
</dbReference>
<proteinExistence type="predicted"/>
<evidence type="ECO:0000313" key="3">
    <source>
        <dbReference type="Proteomes" id="UP001163105"/>
    </source>
</evidence>
<feature type="compositionally biased region" description="Low complexity" evidence="1">
    <location>
        <begin position="267"/>
        <end position="281"/>
    </location>
</feature>
<reference evidence="2" key="1">
    <citation type="submission" date="2023-01" db="EMBL/GenBank/DDBJ databases">
        <title>The growth and conidiation of Purpureocillium lavendulum are regulated by nitrogen source and histone H3K14 acetylation.</title>
        <authorList>
            <person name="Tang P."/>
            <person name="Han J."/>
            <person name="Zhang C."/>
            <person name="Tang P."/>
            <person name="Qi F."/>
            <person name="Zhang K."/>
            <person name="Liang L."/>
        </authorList>
    </citation>
    <scope>NUCLEOTIDE SEQUENCE</scope>
    <source>
        <strain evidence="2">YMF1.00683</strain>
    </source>
</reference>
<feature type="compositionally biased region" description="Acidic residues" evidence="1">
    <location>
        <begin position="10"/>
        <end position="24"/>
    </location>
</feature>
<feature type="compositionally biased region" description="Low complexity" evidence="1">
    <location>
        <begin position="288"/>
        <end position="303"/>
    </location>
</feature>
<sequence>MSLDPRDSMGMDEADLEADDDDVAGADGDGLGRPQTAAERLAARRKMKRFRRAKIKRLTADDRDRMIRMRAVPDDFDNVQALHSPYGAVHGVGSTSTPPKPMNPSAYGNHMLRPLMVDVRRHDDVYLSPTGLTPSFGGVDIGGPGSAGSTDLVSPLSATSNDRFGPPGHIPLPRLPNPQLGHQGSMESLGHVGRPSLRLVQPLNTRDSIPRSATDSLQSPRTNLSWKSESVDYPSYTGGSAESQQGAYQPPQAGSAPPSAMGGGMDSQPYTSSSNQSSSGSGYVGIGTTQTQSRARSSSTSLTIDFGFRDTYRPAAPSSPPYSSRGPSGGAQDGPASSTGYPPAPLSAPLNVSPRRFHGRALPDYSDSQLSAPITAPSGFGRSFQEEASGPPPSSSVMDYFGGGGSQEAPSQG</sequence>
<comment type="caution">
    <text evidence="2">The sequence shown here is derived from an EMBL/GenBank/DDBJ whole genome shotgun (WGS) entry which is preliminary data.</text>
</comment>
<accession>A0AB34FIG6</accession>
<keyword evidence="3" id="KW-1185">Reference proteome</keyword>
<feature type="compositionally biased region" description="Polar residues" evidence="1">
    <location>
        <begin position="147"/>
        <end position="162"/>
    </location>
</feature>